<proteinExistence type="predicted"/>
<name>A0ABD2PU11_9PLAT</name>
<feature type="compositionally biased region" description="Polar residues" evidence="1">
    <location>
        <begin position="108"/>
        <end position="123"/>
    </location>
</feature>
<sequence length="230" mass="25789">MPLNASITEFTDNISLHEERQTARPLNGNSGLLLDCQHFKTHKEATFTRSSCSNKKHISEKLDSAIKDLERSISEQFSSSACTSQQQQPDSCGCIGNIRFTLDQLRSSSHESGPLTQTASNKEPNTKGIHRCSNKGPFTPTHTQSFVQVFSCVSLPPDYDSVFYEVENCVFDLEKRPDLASFLQFCQLVYDWLSLDRMHVVLIHSYGALGRLRSLLLLLALSSFHATLKT</sequence>
<comment type="caution">
    <text evidence="2">The sequence shown here is derived from an EMBL/GenBank/DDBJ whole genome shotgun (WGS) entry which is preliminary data.</text>
</comment>
<evidence type="ECO:0000313" key="3">
    <source>
        <dbReference type="Proteomes" id="UP001626550"/>
    </source>
</evidence>
<accession>A0ABD2PU11</accession>
<dbReference type="AlphaFoldDB" id="A0ABD2PU11"/>
<protein>
    <submittedName>
        <fullName evidence="2">Uncharacterized protein</fullName>
    </submittedName>
</protein>
<organism evidence="2 3">
    <name type="scientific">Cichlidogyrus casuarinus</name>
    <dbReference type="NCBI Taxonomy" id="1844966"/>
    <lineage>
        <taxon>Eukaryota</taxon>
        <taxon>Metazoa</taxon>
        <taxon>Spiralia</taxon>
        <taxon>Lophotrochozoa</taxon>
        <taxon>Platyhelminthes</taxon>
        <taxon>Monogenea</taxon>
        <taxon>Monopisthocotylea</taxon>
        <taxon>Dactylogyridea</taxon>
        <taxon>Ancyrocephalidae</taxon>
        <taxon>Cichlidogyrus</taxon>
    </lineage>
</organism>
<gene>
    <name evidence="2" type="ORF">Ciccas_010875</name>
</gene>
<dbReference type="EMBL" id="JBJKFK010002847">
    <property type="protein sequence ID" value="KAL3310558.1"/>
    <property type="molecule type" value="Genomic_DNA"/>
</dbReference>
<feature type="region of interest" description="Disordered" evidence="1">
    <location>
        <begin position="108"/>
        <end position="134"/>
    </location>
</feature>
<dbReference type="Gene3D" id="3.90.190.10">
    <property type="entry name" value="Protein tyrosine phosphatase superfamily"/>
    <property type="match status" value="1"/>
</dbReference>
<dbReference type="Proteomes" id="UP001626550">
    <property type="component" value="Unassembled WGS sequence"/>
</dbReference>
<evidence type="ECO:0000313" key="2">
    <source>
        <dbReference type="EMBL" id="KAL3310558.1"/>
    </source>
</evidence>
<reference evidence="2 3" key="1">
    <citation type="submission" date="2024-11" db="EMBL/GenBank/DDBJ databases">
        <title>Adaptive evolution of stress response genes in parasites aligns with host niche diversity.</title>
        <authorList>
            <person name="Hahn C."/>
            <person name="Resl P."/>
        </authorList>
    </citation>
    <scope>NUCLEOTIDE SEQUENCE [LARGE SCALE GENOMIC DNA]</scope>
    <source>
        <strain evidence="2">EGGRZ-B1_66</strain>
        <tissue evidence="2">Body</tissue>
    </source>
</reference>
<evidence type="ECO:0000256" key="1">
    <source>
        <dbReference type="SAM" id="MobiDB-lite"/>
    </source>
</evidence>
<keyword evidence="3" id="KW-1185">Reference proteome</keyword>
<dbReference type="InterPro" id="IPR029021">
    <property type="entry name" value="Prot-tyrosine_phosphatase-like"/>
</dbReference>